<dbReference type="Proteomes" id="UP000076502">
    <property type="component" value="Unassembled WGS sequence"/>
</dbReference>
<feature type="region of interest" description="Disordered" evidence="1">
    <location>
        <begin position="280"/>
        <end position="302"/>
    </location>
</feature>
<accession>A0A154PEE8</accession>
<dbReference type="AlphaFoldDB" id="A0A154PEE8"/>
<feature type="compositionally biased region" description="Basic and acidic residues" evidence="1">
    <location>
        <begin position="112"/>
        <end position="122"/>
    </location>
</feature>
<sequence length="302" mass="34808">MLAVLKRQPHISKEVKTGLPQLEMFDSIEETRRSTVRRWDKGKEEGYALREEAGPEKVTALKPAEGKTLAEMLGAIRRGVNPQECEAEDRIKKMKEEREQMEKQKSQTCPKCSERAEREKGIDSSTQTIEDKELEEERVIEEIKRCQDLETIGKVMDITWPERAFERTRLENGKIYKTGQEWDLVILTEGDMEREYNKDMIDYFQGYEALRIQEAAPATEINSGIVQGFSARGVYGICQSLWPALPRASIKQRESVNVTSQHVVDRIDCFVMLLPHDNSARQENDGTPTAYGSWRDFDSRRT</sequence>
<evidence type="ECO:0000256" key="1">
    <source>
        <dbReference type="SAM" id="MobiDB-lite"/>
    </source>
</evidence>
<proteinExistence type="predicted"/>
<protein>
    <submittedName>
        <fullName evidence="2">Uncharacterized protein</fullName>
    </submittedName>
</protein>
<gene>
    <name evidence="2" type="ORF">WN55_01327</name>
</gene>
<evidence type="ECO:0000313" key="3">
    <source>
        <dbReference type="Proteomes" id="UP000076502"/>
    </source>
</evidence>
<dbReference type="OrthoDB" id="7617242at2759"/>
<dbReference type="EMBL" id="KQ434876">
    <property type="protein sequence ID" value="KZC09794.1"/>
    <property type="molecule type" value="Genomic_DNA"/>
</dbReference>
<keyword evidence="3" id="KW-1185">Reference proteome</keyword>
<organism evidence="2 3">
    <name type="scientific">Dufourea novaeangliae</name>
    <name type="common">Sweat bee</name>
    <dbReference type="NCBI Taxonomy" id="178035"/>
    <lineage>
        <taxon>Eukaryota</taxon>
        <taxon>Metazoa</taxon>
        <taxon>Ecdysozoa</taxon>
        <taxon>Arthropoda</taxon>
        <taxon>Hexapoda</taxon>
        <taxon>Insecta</taxon>
        <taxon>Pterygota</taxon>
        <taxon>Neoptera</taxon>
        <taxon>Endopterygota</taxon>
        <taxon>Hymenoptera</taxon>
        <taxon>Apocrita</taxon>
        <taxon>Aculeata</taxon>
        <taxon>Apoidea</taxon>
        <taxon>Anthophila</taxon>
        <taxon>Halictidae</taxon>
        <taxon>Rophitinae</taxon>
        <taxon>Dufourea</taxon>
    </lineage>
</organism>
<feature type="region of interest" description="Disordered" evidence="1">
    <location>
        <begin position="97"/>
        <end position="130"/>
    </location>
</feature>
<evidence type="ECO:0000313" key="2">
    <source>
        <dbReference type="EMBL" id="KZC09794.1"/>
    </source>
</evidence>
<reference evidence="2 3" key="1">
    <citation type="submission" date="2015-07" db="EMBL/GenBank/DDBJ databases">
        <title>The genome of Dufourea novaeangliae.</title>
        <authorList>
            <person name="Pan H."/>
            <person name="Kapheim K."/>
        </authorList>
    </citation>
    <scope>NUCLEOTIDE SEQUENCE [LARGE SCALE GENOMIC DNA]</scope>
    <source>
        <strain evidence="2">0120121106</strain>
        <tissue evidence="2">Whole body</tissue>
    </source>
</reference>
<name>A0A154PEE8_DUFNO</name>